<keyword evidence="3" id="KW-0156">Chromatin regulator</keyword>
<reference evidence="9 10" key="1">
    <citation type="submission" date="2017-05" db="EMBL/GenBank/DDBJ databases">
        <title>Draft genome sequence of Elsinoe australis.</title>
        <authorList>
            <person name="Cheng Q."/>
        </authorList>
    </citation>
    <scope>NUCLEOTIDE SEQUENCE [LARGE SCALE GENOMIC DNA]</scope>
    <source>
        <strain evidence="9 10">NL1</strain>
    </source>
</reference>
<feature type="compositionally biased region" description="Low complexity" evidence="8">
    <location>
        <begin position="10"/>
        <end position="43"/>
    </location>
</feature>
<evidence type="ECO:0000313" key="10">
    <source>
        <dbReference type="Proteomes" id="UP000243723"/>
    </source>
</evidence>
<feature type="compositionally biased region" description="Basic and acidic residues" evidence="8">
    <location>
        <begin position="333"/>
        <end position="343"/>
    </location>
</feature>
<evidence type="ECO:0000256" key="6">
    <source>
        <dbReference type="ARBA" id="ARBA00023242"/>
    </source>
</evidence>
<evidence type="ECO:0000313" key="9">
    <source>
        <dbReference type="EMBL" id="PSK40225.1"/>
    </source>
</evidence>
<gene>
    <name evidence="9" type="ORF">B9Z65_8165</name>
</gene>
<keyword evidence="6" id="KW-0539">Nucleus</keyword>
<protein>
    <recommendedName>
        <fullName evidence="11">Chromatin modification-related protein EAF7</fullName>
    </recommendedName>
</protein>
<evidence type="ECO:0000256" key="8">
    <source>
        <dbReference type="SAM" id="MobiDB-lite"/>
    </source>
</evidence>
<feature type="compositionally biased region" description="Basic residues" evidence="8">
    <location>
        <begin position="391"/>
        <end position="412"/>
    </location>
</feature>
<evidence type="ECO:0000256" key="5">
    <source>
        <dbReference type="ARBA" id="ARBA00023163"/>
    </source>
</evidence>
<evidence type="ECO:0000256" key="4">
    <source>
        <dbReference type="ARBA" id="ARBA00023015"/>
    </source>
</evidence>
<feature type="region of interest" description="Disordered" evidence="8">
    <location>
        <begin position="97"/>
        <end position="116"/>
    </location>
</feature>
<comment type="similarity">
    <text evidence="2">Belongs to the EAF7 family.</text>
</comment>
<dbReference type="GO" id="GO:0006325">
    <property type="term" value="P:chromatin organization"/>
    <property type="evidence" value="ECO:0007669"/>
    <property type="project" value="UniProtKB-KW"/>
</dbReference>
<organism evidence="9 10">
    <name type="scientific">Elsinoe australis</name>
    <dbReference type="NCBI Taxonomy" id="40998"/>
    <lineage>
        <taxon>Eukaryota</taxon>
        <taxon>Fungi</taxon>
        <taxon>Dikarya</taxon>
        <taxon>Ascomycota</taxon>
        <taxon>Pezizomycotina</taxon>
        <taxon>Dothideomycetes</taxon>
        <taxon>Dothideomycetidae</taxon>
        <taxon>Myriangiales</taxon>
        <taxon>Elsinoaceae</taxon>
        <taxon>Elsinoe</taxon>
    </lineage>
</organism>
<evidence type="ECO:0008006" key="11">
    <source>
        <dbReference type="Google" id="ProtNLM"/>
    </source>
</evidence>
<dbReference type="EMBL" id="NHZQ01000363">
    <property type="protein sequence ID" value="PSK40225.1"/>
    <property type="molecule type" value="Genomic_DNA"/>
</dbReference>
<proteinExistence type="inferred from homology"/>
<evidence type="ECO:0000256" key="1">
    <source>
        <dbReference type="ARBA" id="ARBA00004123"/>
    </source>
</evidence>
<keyword evidence="5" id="KW-0804">Transcription</keyword>
<evidence type="ECO:0000256" key="7">
    <source>
        <dbReference type="ARBA" id="ARBA00025178"/>
    </source>
</evidence>
<dbReference type="GO" id="GO:0005634">
    <property type="term" value="C:nucleus"/>
    <property type="evidence" value="ECO:0007669"/>
    <property type="project" value="UniProtKB-SubCell"/>
</dbReference>
<dbReference type="AlphaFoldDB" id="A0A2P7YW84"/>
<comment type="function">
    <text evidence="7">Component of the NuA4 histone acetyltransferase complex which is involved in transcriptional activation of selected genes principally by acetylation of nucleosomal histone H4 and H2A. The NuA4 complex is also involved in DNA repair.</text>
</comment>
<dbReference type="InterPro" id="IPR012423">
    <property type="entry name" value="Eaf7/MRGBP"/>
</dbReference>
<dbReference type="Proteomes" id="UP000243723">
    <property type="component" value="Unassembled WGS sequence"/>
</dbReference>
<feature type="region of interest" description="Disordered" evidence="8">
    <location>
        <begin position="1"/>
        <end position="51"/>
    </location>
</feature>
<comment type="caution">
    <text evidence="9">The sequence shown here is derived from an EMBL/GenBank/DDBJ whole genome shotgun (WGS) entry which is preliminary data.</text>
</comment>
<dbReference type="PANTHER" id="PTHR13581:SF5">
    <property type="entry name" value="MRG_MORF4L-BINDING PROTEIN"/>
    <property type="match status" value="1"/>
</dbReference>
<name>A0A2P7YW84_9PEZI</name>
<feature type="region of interest" description="Disordered" evidence="8">
    <location>
        <begin position="159"/>
        <end position="412"/>
    </location>
</feature>
<evidence type="ECO:0000256" key="2">
    <source>
        <dbReference type="ARBA" id="ARBA00007117"/>
    </source>
</evidence>
<keyword evidence="4" id="KW-0805">Transcription regulation</keyword>
<feature type="compositionally biased region" description="Acidic residues" evidence="8">
    <location>
        <begin position="356"/>
        <end position="385"/>
    </location>
</feature>
<accession>A0A2P7YW84</accession>
<feature type="compositionally biased region" description="Acidic residues" evidence="8">
    <location>
        <begin position="189"/>
        <end position="199"/>
    </location>
</feature>
<sequence>MPPRKRTRATTASSPPSTKPDTTSSIPSPAPSADAPSHATTADKQASHLTDPWTDAEETALFRALIKHKPTGLHKHMQMLSIYTSLLSQGYVQEGMPTPRRGSADVEGDLQMGGGDVEVGREERHTSIKGIWRKLEELYDLEALDERELEGDYERVFGVEEGEDEDEDEEEESTAAVKTRKGKRGRKEEEDEQEEEDEDKAPVGKEFELPEDEEDEGEGRATFAHLKWSKRFPSPTPSLTGSGPPSPMTTAVTRKGRAGGPKVERRESSPAQMPELVGHRHIVPVRFEPSFSVPSDDEGAGRDTATPIRTTEKPARGRRGRPSTGRGGASAAKAKEKERESTGMRRSSRVATNTNESEEEAEEEGSGEAEDEEEEEESSSEEEQDSPEKKPRGRGAPRGRGRGSVRGRRGKK</sequence>
<keyword evidence="10" id="KW-1185">Reference proteome</keyword>
<dbReference type="GO" id="GO:0006357">
    <property type="term" value="P:regulation of transcription by RNA polymerase II"/>
    <property type="evidence" value="ECO:0007669"/>
    <property type="project" value="TreeGrafter"/>
</dbReference>
<feature type="compositionally biased region" description="Acidic residues" evidence="8">
    <location>
        <begin position="160"/>
        <end position="173"/>
    </location>
</feature>
<dbReference type="STRING" id="40998.A0A2P7YW84"/>
<comment type="subcellular location">
    <subcellularLocation>
        <location evidence="1">Nucleus</location>
    </subcellularLocation>
</comment>
<dbReference type="Pfam" id="PF07904">
    <property type="entry name" value="Eaf7"/>
    <property type="match status" value="1"/>
</dbReference>
<dbReference type="PANTHER" id="PTHR13581">
    <property type="entry name" value="MRG-BINDING PROTEIN"/>
    <property type="match status" value="1"/>
</dbReference>
<dbReference type="OrthoDB" id="5595141at2759"/>
<evidence type="ECO:0000256" key="3">
    <source>
        <dbReference type="ARBA" id="ARBA00022853"/>
    </source>
</evidence>
<dbReference type="GO" id="GO:0035267">
    <property type="term" value="C:NuA4 histone acetyltransferase complex"/>
    <property type="evidence" value="ECO:0007669"/>
    <property type="project" value="TreeGrafter"/>
</dbReference>